<protein>
    <submittedName>
        <fullName evidence="8">tRNA/rRNA methyltransferase</fullName>
    </submittedName>
</protein>
<keyword evidence="2 8" id="KW-0489">Methyltransferase</keyword>
<sequence>MNFRMNAAQLRKADPKLKIENLKLKIKRRDIYIILDNVLDTYNIGSVFRLADAVAAKKLYLCGGTATPPNPRIMKASINTTEWVDWEYVETAKESVSKLKVQNPKLKVVAIEQDKRSVPYDKFDYNLPVCLIVGNETTGVSKEVLEMADAIVELPMFGVNISLNVMVSLGIVLYEVIEKSKIS</sequence>
<keyword evidence="4" id="KW-0949">S-adenosyl-L-methionine</keyword>
<gene>
    <name evidence="8" type="ORF">US86_C0010G0006</name>
</gene>
<dbReference type="Gene3D" id="3.40.1280.10">
    <property type="match status" value="1"/>
</dbReference>
<dbReference type="AlphaFoldDB" id="A0A0G0JR06"/>
<evidence type="ECO:0000256" key="4">
    <source>
        <dbReference type="ARBA" id="ARBA00022691"/>
    </source>
</evidence>
<name>A0A0G0JR06_9BACT</name>
<dbReference type="GO" id="GO:0000049">
    <property type="term" value="F:tRNA binding"/>
    <property type="evidence" value="ECO:0007669"/>
    <property type="project" value="UniProtKB-KW"/>
</dbReference>
<dbReference type="GO" id="GO:0008173">
    <property type="term" value="F:RNA methyltransferase activity"/>
    <property type="evidence" value="ECO:0007669"/>
    <property type="project" value="InterPro"/>
</dbReference>
<dbReference type="SUPFAM" id="SSF75217">
    <property type="entry name" value="alpha/beta knot"/>
    <property type="match status" value="1"/>
</dbReference>
<keyword evidence="6" id="KW-0694">RNA-binding</keyword>
<keyword evidence="5" id="KW-0819">tRNA processing</keyword>
<dbReference type="InterPro" id="IPR029028">
    <property type="entry name" value="Alpha/beta_knot_MTases"/>
</dbReference>
<dbReference type="PANTHER" id="PTHR43453">
    <property type="entry name" value="RRNA METHYLASE-LIKE"/>
    <property type="match status" value="1"/>
</dbReference>
<feature type="domain" description="tRNA/rRNA methyltransferase SpoU type" evidence="7">
    <location>
        <begin position="31"/>
        <end position="174"/>
    </location>
</feature>
<dbReference type="InterPro" id="IPR001537">
    <property type="entry name" value="SpoU_MeTrfase"/>
</dbReference>
<dbReference type="Pfam" id="PF00588">
    <property type="entry name" value="SpoU_methylase"/>
    <property type="match status" value="1"/>
</dbReference>
<evidence type="ECO:0000256" key="5">
    <source>
        <dbReference type="ARBA" id="ARBA00022694"/>
    </source>
</evidence>
<evidence type="ECO:0000313" key="9">
    <source>
        <dbReference type="Proteomes" id="UP000034235"/>
    </source>
</evidence>
<dbReference type="GO" id="GO:0002938">
    <property type="term" value="P:tRNA guanine ribose methylation"/>
    <property type="evidence" value="ECO:0007669"/>
    <property type="project" value="TreeGrafter"/>
</dbReference>
<evidence type="ECO:0000256" key="2">
    <source>
        <dbReference type="ARBA" id="ARBA00022603"/>
    </source>
</evidence>
<evidence type="ECO:0000256" key="3">
    <source>
        <dbReference type="ARBA" id="ARBA00022679"/>
    </source>
</evidence>
<comment type="caution">
    <text evidence="8">The sequence shown here is derived from an EMBL/GenBank/DDBJ whole genome shotgun (WGS) entry which is preliminary data.</text>
</comment>
<keyword evidence="1" id="KW-0820">tRNA-binding</keyword>
<evidence type="ECO:0000313" key="8">
    <source>
        <dbReference type="EMBL" id="KKQ65535.1"/>
    </source>
</evidence>
<dbReference type="Proteomes" id="UP000034235">
    <property type="component" value="Unassembled WGS sequence"/>
</dbReference>
<dbReference type="PANTHER" id="PTHR43453:SF1">
    <property type="entry name" value="TRNA_RRNA METHYLTRANSFERASE SPOU TYPE DOMAIN-CONTAINING PROTEIN"/>
    <property type="match status" value="1"/>
</dbReference>
<evidence type="ECO:0000259" key="7">
    <source>
        <dbReference type="Pfam" id="PF00588"/>
    </source>
</evidence>
<evidence type="ECO:0000256" key="1">
    <source>
        <dbReference type="ARBA" id="ARBA00022555"/>
    </source>
</evidence>
<keyword evidence="3 8" id="KW-0808">Transferase</keyword>
<organism evidence="8 9">
    <name type="scientific">Candidatus Daviesbacteria bacterium GW2011_GWA2_38_24</name>
    <dbReference type="NCBI Taxonomy" id="1618422"/>
    <lineage>
        <taxon>Bacteria</taxon>
        <taxon>Candidatus Daviesiibacteriota</taxon>
    </lineage>
</organism>
<accession>A0A0G0JR06</accession>
<evidence type="ECO:0000256" key="6">
    <source>
        <dbReference type="ARBA" id="ARBA00022884"/>
    </source>
</evidence>
<proteinExistence type="predicted"/>
<reference evidence="8 9" key="1">
    <citation type="journal article" date="2015" name="Nature">
        <title>rRNA introns, odd ribosomes, and small enigmatic genomes across a large radiation of phyla.</title>
        <authorList>
            <person name="Brown C.T."/>
            <person name="Hug L.A."/>
            <person name="Thomas B.C."/>
            <person name="Sharon I."/>
            <person name="Castelle C.J."/>
            <person name="Singh A."/>
            <person name="Wilkins M.J."/>
            <person name="Williams K.H."/>
            <person name="Banfield J.F."/>
        </authorList>
    </citation>
    <scope>NUCLEOTIDE SEQUENCE [LARGE SCALE GENOMIC DNA]</scope>
</reference>
<dbReference type="InterPro" id="IPR029026">
    <property type="entry name" value="tRNA_m1G_MTases_N"/>
</dbReference>
<dbReference type="InterPro" id="IPR033671">
    <property type="entry name" value="TrmH"/>
</dbReference>
<dbReference type="EMBL" id="LBUP01000010">
    <property type="protein sequence ID" value="KKQ65535.1"/>
    <property type="molecule type" value="Genomic_DNA"/>
</dbReference>